<accession>A0A1G9MKB5</accession>
<dbReference type="InterPro" id="IPR000286">
    <property type="entry name" value="HDACs"/>
</dbReference>
<dbReference type="PANTHER" id="PTHR10625">
    <property type="entry name" value="HISTONE DEACETYLASE HDAC1-RELATED"/>
    <property type="match status" value="1"/>
</dbReference>
<dbReference type="Pfam" id="PF00850">
    <property type="entry name" value="Hist_deacetyl"/>
    <property type="match status" value="1"/>
</dbReference>
<protein>
    <submittedName>
        <fullName evidence="3">Acetoin utilization deacetylase AcuC</fullName>
    </submittedName>
</protein>
<dbReference type="Proteomes" id="UP000199759">
    <property type="component" value="Unassembled WGS sequence"/>
</dbReference>
<dbReference type="STRING" id="144026.SAMN04488568_10210"/>
<dbReference type="PRINTS" id="PR01270">
    <property type="entry name" value="HDASUPER"/>
</dbReference>
<dbReference type="AlphaFoldDB" id="A0A1G9MKB5"/>
<dbReference type="InterPro" id="IPR037138">
    <property type="entry name" value="His_deacetylse_dom_sf"/>
</dbReference>
<evidence type="ECO:0000313" key="3">
    <source>
        <dbReference type="EMBL" id="SDL74347.1"/>
    </source>
</evidence>
<dbReference type="RefSeq" id="WP_091765916.1">
    <property type="nucleotide sequence ID" value="NZ_FNHG01000002.1"/>
</dbReference>
<proteinExistence type="inferred from homology"/>
<dbReference type="InterPro" id="IPR023801">
    <property type="entry name" value="His_deacetylse_dom"/>
</dbReference>
<dbReference type="EMBL" id="FNHG01000002">
    <property type="protein sequence ID" value="SDL74347.1"/>
    <property type="molecule type" value="Genomic_DNA"/>
</dbReference>
<dbReference type="Gene3D" id="3.40.800.20">
    <property type="entry name" value="Histone deacetylase domain"/>
    <property type="match status" value="1"/>
</dbReference>
<dbReference type="PANTHER" id="PTHR10625:SF10">
    <property type="entry name" value="HISTONE DEACETYLASE HDAC1"/>
    <property type="match status" value="1"/>
</dbReference>
<dbReference type="InterPro" id="IPR023696">
    <property type="entry name" value="Ureohydrolase_dom_sf"/>
</dbReference>
<dbReference type="GO" id="GO:0040029">
    <property type="term" value="P:epigenetic regulation of gene expression"/>
    <property type="evidence" value="ECO:0007669"/>
    <property type="project" value="TreeGrafter"/>
</dbReference>
<evidence type="ECO:0000313" key="4">
    <source>
        <dbReference type="Proteomes" id="UP000199759"/>
    </source>
</evidence>
<dbReference type="GO" id="GO:0004407">
    <property type="term" value="F:histone deacetylase activity"/>
    <property type="evidence" value="ECO:0007669"/>
    <property type="project" value="TreeGrafter"/>
</dbReference>
<keyword evidence="4" id="KW-1185">Reference proteome</keyword>
<organism evidence="3 4">
    <name type="scientific">Maricaulis salignorans</name>
    <dbReference type="NCBI Taxonomy" id="144026"/>
    <lineage>
        <taxon>Bacteria</taxon>
        <taxon>Pseudomonadati</taxon>
        <taxon>Pseudomonadota</taxon>
        <taxon>Alphaproteobacteria</taxon>
        <taxon>Maricaulales</taxon>
        <taxon>Maricaulaceae</taxon>
        <taxon>Maricaulis</taxon>
    </lineage>
</organism>
<dbReference type="OrthoDB" id="9808367at2"/>
<gene>
    <name evidence="3" type="ORF">SAMN04488568_10210</name>
</gene>
<evidence type="ECO:0000259" key="2">
    <source>
        <dbReference type="Pfam" id="PF00850"/>
    </source>
</evidence>
<name>A0A1G9MKB5_9PROT</name>
<feature type="domain" description="Histone deacetylase" evidence="2">
    <location>
        <begin position="20"/>
        <end position="307"/>
    </location>
</feature>
<sequence>MRTLVIDNPASRMHRVPPGHPEHEGRYTAVREALAGLAQPVWHAAKPSGIAAVERFHTADYVERVRAACLTAGPSEWIALDLDTKVCRESWDAALATAGGAIDAVDRIMAGGADAAFCLARPPGHHAEPDRAMGFCLLNSIAIAALHALDVHKLSRVAIIDIDVHHGNGSQCLAEIDERVFFGSLHQSPLYPGTGAAAETGLNGNVVNLPLMAGTGGAAWREAFETGLRPALAAFRPDFIFVSAGFDAHERDPAGGLALLEADFAWAATELASLAAEFASSRLVSVLEGGYDCPALGRSAAAFVHALAEA</sequence>
<dbReference type="SUPFAM" id="SSF52768">
    <property type="entry name" value="Arginase/deacetylase"/>
    <property type="match status" value="1"/>
</dbReference>
<reference evidence="3 4" key="1">
    <citation type="submission" date="2016-10" db="EMBL/GenBank/DDBJ databases">
        <authorList>
            <person name="de Groot N.N."/>
        </authorList>
    </citation>
    <scope>NUCLEOTIDE SEQUENCE [LARGE SCALE GENOMIC DNA]</scope>
    <source>
        <strain evidence="3 4">DSM 16077</strain>
    </source>
</reference>
<evidence type="ECO:0000256" key="1">
    <source>
        <dbReference type="ARBA" id="ARBA00005947"/>
    </source>
</evidence>
<comment type="similarity">
    <text evidence="1">Belongs to the histone deacetylase family.</text>
</comment>
<dbReference type="CDD" id="cd11599">
    <property type="entry name" value="HDAC_classII_2"/>
    <property type="match status" value="1"/>
</dbReference>